<feature type="transmembrane region" description="Helical" evidence="10">
    <location>
        <begin position="572"/>
        <end position="593"/>
    </location>
</feature>
<keyword evidence="14" id="KW-1185">Reference proteome</keyword>
<accession>A0AAX3A6P5</accession>
<dbReference type="Proteomes" id="UP001157422">
    <property type="component" value="Segment"/>
</dbReference>
<dbReference type="InterPro" id="IPR055447">
    <property type="entry name" value="Rhabdo_glycop_CD"/>
</dbReference>
<evidence type="ECO:0000259" key="12">
    <source>
        <dbReference type="Pfam" id="PF24833"/>
    </source>
</evidence>
<feature type="domain" description="Spike glycoprotein G central" evidence="12">
    <location>
        <begin position="296"/>
        <end position="363"/>
    </location>
</feature>
<name>A0AAX3A6P5_9RHAB</name>
<evidence type="ECO:0000256" key="7">
    <source>
        <dbReference type="ARBA" id="ARBA00023136"/>
    </source>
</evidence>
<evidence type="ECO:0000256" key="8">
    <source>
        <dbReference type="ARBA" id="ARBA00023180"/>
    </source>
</evidence>
<feature type="domain" description="Spike glycoprotein fusion" evidence="11">
    <location>
        <begin position="82"/>
        <end position="181"/>
    </location>
</feature>
<dbReference type="Gene3D" id="2.30.29.130">
    <property type="match status" value="1"/>
</dbReference>
<keyword evidence="8" id="KW-0325">Glycoprotein</keyword>
<evidence type="ECO:0000256" key="2">
    <source>
        <dbReference type="ARBA" id="ARBA00022692"/>
    </source>
</evidence>
<dbReference type="RefSeq" id="YP_010805468.1">
    <property type="nucleotide sequence ID" value="NC_077154.1"/>
</dbReference>
<dbReference type="GeneID" id="80544369"/>
<dbReference type="EMBL" id="OK086698">
    <property type="protein sequence ID" value="UNP42120.1"/>
    <property type="molecule type" value="Viral_cRNA"/>
</dbReference>
<organism evidence="13 14">
    <name type="scientific">Porcine ephemerovirus 2</name>
    <dbReference type="NCBI Taxonomy" id="2928257"/>
    <lineage>
        <taxon>Viruses</taxon>
        <taxon>Riboviria</taxon>
        <taxon>Orthornavirae</taxon>
        <taxon>Negarnaviricota</taxon>
        <taxon>Haploviricotina</taxon>
        <taxon>Monjiviricetes</taxon>
        <taxon>Mononegavirales</taxon>
        <taxon>Rhabdoviridae</taxon>
        <taxon>Alpharhabdovirinae</taxon>
        <taxon>Ephemerovirus</taxon>
        <taxon>Ephemerovirus guangdong</taxon>
    </lineage>
</organism>
<evidence type="ECO:0000256" key="6">
    <source>
        <dbReference type="ARBA" id="ARBA00022989"/>
    </source>
</evidence>
<evidence type="ECO:0000313" key="13">
    <source>
        <dbReference type="EMBL" id="UNP42120.1"/>
    </source>
</evidence>
<keyword evidence="4" id="KW-0946">Virion</keyword>
<protein>
    <submittedName>
        <fullName evidence="13">Virion transmembrane glycoprotein</fullName>
    </submittedName>
</protein>
<dbReference type="Pfam" id="PF00974">
    <property type="entry name" value="Rhabdo_glycop_FD"/>
    <property type="match status" value="1"/>
</dbReference>
<dbReference type="Pfam" id="PF24833">
    <property type="entry name" value="Rhabdo_glycop_CD"/>
    <property type="match status" value="1"/>
</dbReference>
<evidence type="ECO:0000256" key="1">
    <source>
        <dbReference type="ARBA" id="ARBA00004563"/>
    </source>
</evidence>
<evidence type="ECO:0000313" key="14">
    <source>
        <dbReference type="Proteomes" id="UP001157422"/>
    </source>
</evidence>
<keyword evidence="5" id="KW-0261">Viral envelope protein</keyword>
<reference evidence="13 14" key="1">
    <citation type="journal article" date="2022" name="Infect. Genet. Evol.">
        <title>Identification of two novel ephemeroviruses in pigs infected by classical swine fever virus.</title>
        <authorList>
            <person name="Wu Q."/>
            <person name="Yang Z."/>
            <person name="Lu Z."/>
            <person name="Mi S."/>
            <person name="Feng Y."/>
            <person name="He B."/>
            <person name="Zhu G."/>
            <person name="Gong W."/>
            <person name="Tu C."/>
        </authorList>
    </citation>
    <scope>NUCLEOTIDE SEQUENCE [LARGE SCALE GENOMIC DNA]</scope>
    <source>
        <strain evidence="13">GDMM7</strain>
    </source>
</reference>
<evidence type="ECO:0000256" key="3">
    <source>
        <dbReference type="ARBA" id="ARBA00022729"/>
    </source>
</evidence>
<evidence type="ECO:0000259" key="11">
    <source>
        <dbReference type="Pfam" id="PF00974"/>
    </source>
</evidence>
<keyword evidence="2 10" id="KW-0812">Transmembrane</keyword>
<feature type="compositionally biased region" description="Basic and acidic residues" evidence="9">
    <location>
        <begin position="627"/>
        <end position="640"/>
    </location>
</feature>
<evidence type="ECO:0000256" key="5">
    <source>
        <dbReference type="ARBA" id="ARBA00022879"/>
    </source>
</evidence>
<sequence>MTFHRKSLIFVILWLIIRSDGFNYRGGFKIALLPVNCSNPINIRPEDVICPPRYNELDTNKIKDTDEVLTACRPKNKEDDHIKGKTCRVTTWRTTCTETWYFTTQIDYTIVEEEPGNVECILEYERLKKGNPAVPYYPPSVCYWNAVNTVKVKFVTVLDHPVLEDPYTLEVIDPLFNGQRCSYNDSFDGYRFCDTKSRFISWFAPKSEFRSSHCFIENWDCQTVKRSIGVDIDHHDFSKIHESEVWESPDIGRIGVYDACKMKFCGYWGVRLATGEWFNIRGRTNNVSLNTLVQRECEKNTTIGVRNHIDRTLFEELDVRLEFDHSQCIQTLIKLRNRERISPLELGYLNPSNEGKYFAYLVNYTTQPKIICTNKIEDVKDNQTKCTEGIFQQIGYRFEQPVMSIKRGLCEFKNVVLNSRNSADGGYYLENDTVISYARDKQSFKIKEFYDPEKPIHTEYTSYTHKYNLTWNGILVGRRTRNDTESDVRRKYYLPTFSPLDSLIPTIQSAKLEVTTIDLLRVKKLYIDENNQIWHLEDHQTLERVDVVEKVEEGVSKIFHTVSGWFSGAGKLIQWCLWTVGLLVVCWVLVRIYQVRRTKRQDKNKEFENPFKKFFSESKTKFPNRNQDVRIELEPIEPRKPRGKRTPKRDPYPDDGIYEDVNFKY</sequence>
<dbReference type="InterPro" id="IPR001903">
    <property type="entry name" value="Rhabdo_glycop_FD"/>
</dbReference>
<evidence type="ECO:0000256" key="10">
    <source>
        <dbReference type="SAM" id="Phobius"/>
    </source>
</evidence>
<dbReference type="GO" id="GO:0055036">
    <property type="term" value="C:virion membrane"/>
    <property type="evidence" value="ECO:0007669"/>
    <property type="project" value="UniProtKB-SubCell"/>
</dbReference>
<evidence type="ECO:0000256" key="9">
    <source>
        <dbReference type="SAM" id="MobiDB-lite"/>
    </source>
</evidence>
<keyword evidence="6 10" id="KW-1133">Transmembrane helix</keyword>
<dbReference type="SUPFAM" id="SSF161008">
    <property type="entry name" value="Viral glycoprotein ectodomain-like"/>
    <property type="match status" value="1"/>
</dbReference>
<feature type="region of interest" description="Disordered" evidence="9">
    <location>
        <begin position="618"/>
        <end position="665"/>
    </location>
</feature>
<dbReference type="KEGG" id="vg:80544369"/>
<dbReference type="GO" id="GO:0019031">
    <property type="term" value="C:viral envelope"/>
    <property type="evidence" value="ECO:0007669"/>
    <property type="project" value="UniProtKB-KW"/>
</dbReference>
<evidence type="ECO:0000256" key="4">
    <source>
        <dbReference type="ARBA" id="ARBA00022844"/>
    </source>
</evidence>
<keyword evidence="7 10" id="KW-0472">Membrane</keyword>
<keyword evidence="3" id="KW-0732">Signal</keyword>
<proteinExistence type="predicted"/>
<comment type="subcellular location">
    <subcellularLocation>
        <location evidence="1">Virion membrane</location>
        <topology evidence="1">Single-pass type I membrane protein</topology>
    </subcellularLocation>
</comment>